<evidence type="ECO:0000313" key="1">
    <source>
        <dbReference type="EMBL" id="KKK99273.1"/>
    </source>
</evidence>
<gene>
    <name evidence="1" type="ORF">LCGC14_2634400</name>
</gene>
<comment type="caution">
    <text evidence="1">The sequence shown here is derived from an EMBL/GenBank/DDBJ whole genome shotgun (WGS) entry which is preliminary data.</text>
</comment>
<proteinExistence type="predicted"/>
<reference evidence="1" key="1">
    <citation type="journal article" date="2015" name="Nature">
        <title>Complex archaea that bridge the gap between prokaryotes and eukaryotes.</title>
        <authorList>
            <person name="Spang A."/>
            <person name="Saw J.H."/>
            <person name="Jorgensen S.L."/>
            <person name="Zaremba-Niedzwiedzka K."/>
            <person name="Martijn J."/>
            <person name="Lind A.E."/>
            <person name="van Eijk R."/>
            <person name="Schleper C."/>
            <person name="Guy L."/>
            <person name="Ettema T.J."/>
        </authorList>
    </citation>
    <scope>NUCLEOTIDE SEQUENCE</scope>
</reference>
<name>A0A0F8ZZH3_9ZZZZ</name>
<dbReference type="EMBL" id="LAZR01045274">
    <property type="protein sequence ID" value="KKK99273.1"/>
    <property type="molecule type" value="Genomic_DNA"/>
</dbReference>
<dbReference type="AlphaFoldDB" id="A0A0F8ZZH3"/>
<protein>
    <submittedName>
        <fullName evidence="1">Uncharacterized protein</fullName>
    </submittedName>
</protein>
<organism evidence="1">
    <name type="scientific">marine sediment metagenome</name>
    <dbReference type="NCBI Taxonomy" id="412755"/>
    <lineage>
        <taxon>unclassified sequences</taxon>
        <taxon>metagenomes</taxon>
        <taxon>ecological metagenomes</taxon>
    </lineage>
</organism>
<accession>A0A0F8ZZH3</accession>
<sequence length="324" mass="34154">MSGNISEKSRLTEPAGMGPRILPVDAVRGFTQIAVCSGKPIGVPADVPGQVPMVFDKLNRELYVYSGAWIGMNQDFYLEVQKGRIPGHSIVHKFGRNTAVANATWEGVHPLGGLFVFLSAATTMRVKAGGNSADTAAGAGAQVVTLEGMDGLGARITEDLFLDGATASAATSLTFLRTDRTYVADGRAGAYGGANIGTVVIEDAAGNNDMIEIEAGEGQSQYCAYSVPIGKKGYVMEIRVQADSQKPADFRVFTREGLLDAVTPFGATRVKMHFDGVIGQEIEEGKSPLLVLPPLTDIWVEAQGSGAQTEVSADLEILLVDNDG</sequence>